<name>A0A8S9KY71_BRACR</name>
<evidence type="ECO:0000313" key="2">
    <source>
        <dbReference type="EMBL" id="KAF2561059.1"/>
    </source>
</evidence>
<gene>
    <name evidence="3" type="ORF">F2Q68_00012522</name>
    <name evidence="2" type="ORF">F2Q70_00018925</name>
</gene>
<protein>
    <submittedName>
        <fullName evidence="3">Uncharacterized protein</fullName>
    </submittedName>
</protein>
<feature type="region of interest" description="Disordered" evidence="1">
    <location>
        <begin position="76"/>
        <end position="101"/>
    </location>
</feature>
<sequence length="101" mass="10819">MHSQHLLRQFLSPGGGGFFSTEIADFCFRETVAPSAPLALAGFSSYPTSIYESEPLLSDDDVAISRRITIPVPKEEGMEARALRGSNGASPTFPDVGPYSP</sequence>
<comment type="caution">
    <text evidence="3">The sequence shown here is derived from an EMBL/GenBank/DDBJ whole genome shotgun (WGS) entry which is preliminary data.</text>
</comment>
<proteinExistence type="predicted"/>
<dbReference type="EMBL" id="QGKY02001250">
    <property type="protein sequence ID" value="KAF2561059.1"/>
    <property type="molecule type" value="Genomic_DNA"/>
</dbReference>
<evidence type="ECO:0000256" key="1">
    <source>
        <dbReference type="SAM" id="MobiDB-lite"/>
    </source>
</evidence>
<evidence type="ECO:0000313" key="3">
    <source>
        <dbReference type="EMBL" id="KAF2598647.1"/>
    </source>
</evidence>
<dbReference type="Proteomes" id="UP000712281">
    <property type="component" value="Unassembled WGS sequence"/>
</dbReference>
<accession>A0A8S9KY71</accession>
<dbReference type="AlphaFoldDB" id="A0A8S9KY71"/>
<organism evidence="3 4">
    <name type="scientific">Brassica cretica</name>
    <name type="common">Mustard</name>
    <dbReference type="NCBI Taxonomy" id="69181"/>
    <lineage>
        <taxon>Eukaryota</taxon>
        <taxon>Viridiplantae</taxon>
        <taxon>Streptophyta</taxon>
        <taxon>Embryophyta</taxon>
        <taxon>Tracheophyta</taxon>
        <taxon>Spermatophyta</taxon>
        <taxon>Magnoliopsida</taxon>
        <taxon>eudicotyledons</taxon>
        <taxon>Gunneridae</taxon>
        <taxon>Pentapetalae</taxon>
        <taxon>rosids</taxon>
        <taxon>malvids</taxon>
        <taxon>Brassicales</taxon>
        <taxon>Brassicaceae</taxon>
        <taxon>Brassiceae</taxon>
        <taxon>Brassica</taxon>
    </lineage>
</organism>
<evidence type="ECO:0000313" key="4">
    <source>
        <dbReference type="Proteomes" id="UP000712281"/>
    </source>
</evidence>
<dbReference type="EMBL" id="QGKW02000717">
    <property type="protein sequence ID" value="KAF2598647.1"/>
    <property type="molecule type" value="Genomic_DNA"/>
</dbReference>
<reference evidence="3" key="1">
    <citation type="submission" date="2019-12" db="EMBL/GenBank/DDBJ databases">
        <title>Genome sequencing and annotation of Brassica cretica.</title>
        <authorList>
            <person name="Studholme D.J."/>
            <person name="Sarris P.F."/>
        </authorList>
    </citation>
    <scope>NUCLEOTIDE SEQUENCE</scope>
    <source>
        <strain evidence="3">PFS-001/15</strain>
        <strain evidence="2">PFS-102/07</strain>
        <tissue evidence="3">Leaf</tissue>
    </source>
</reference>